<dbReference type="Pfam" id="PF00512">
    <property type="entry name" value="HisKA"/>
    <property type="match status" value="1"/>
</dbReference>
<dbReference type="InterPro" id="IPR036097">
    <property type="entry name" value="HisK_dim/P_sf"/>
</dbReference>
<dbReference type="SMART" id="SM00387">
    <property type="entry name" value="HATPase_c"/>
    <property type="match status" value="1"/>
</dbReference>
<dbReference type="Proteomes" id="UP001157186">
    <property type="component" value="Unassembled WGS sequence"/>
</dbReference>
<feature type="domain" description="Histidine kinase" evidence="17">
    <location>
        <begin position="527"/>
        <end position="750"/>
    </location>
</feature>
<dbReference type="Pfam" id="PF01627">
    <property type="entry name" value="Hpt"/>
    <property type="match status" value="1"/>
</dbReference>
<evidence type="ECO:0000256" key="11">
    <source>
        <dbReference type="ARBA" id="ARBA00022989"/>
    </source>
</evidence>
<dbReference type="CDD" id="cd00082">
    <property type="entry name" value="HisKA"/>
    <property type="match status" value="1"/>
</dbReference>
<keyword evidence="23" id="KW-1185">Reference proteome</keyword>
<dbReference type="SUPFAM" id="SSF47226">
    <property type="entry name" value="Histidine-containing phosphotransfer domain, HPT domain"/>
    <property type="match status" value="1"/>
</dbReference>
<feature type="domain" description="HPt" evidence="21">
    <location>
        <begin position="1089"/>
        <end position="1181"/>
    </location>
</feature>
<evidence type="ECO:0000256" key="9">
    <source>
        <dbReference type="ARBA" id="ARBA00022777"/>
    </source>
</evidence>
<dbReference type="PROSITE" id="PS50110">
    <property type="entry name" value="RESPONSE_REGULATORY"/>
    <property type="match status" value="2"/>
</dbReference>
<evidence type="ECO:0000259" key="17">
    <source>
        <dbReference type="PROSITE" id="PS50109"/>
    </source>
</evidence>
<gene>
    <name evidence="22" type="ORF">tinsulaeT_31040</name>
</gene>
<evidence type="ECO:0000256" key="10">
    <source>
        <dbReference type="ARBA" id="ARBA00022840"/>
    </source>
</evidence>
<keyword evidence="12" id="KW-0902">Two-component regulatory system</keyword>
<evidence type="ECO:0000259" key="20">
    <source>
        <dbReference type="PROSITE" id="PS50113"/>
    </source>
</evidence>
<dbReference type="Pfam" id="PF00072">
    <property type="entry name" value="Response_reg"/>
    <property type="match status" value="2"/>
</dbReference>
<dbReference type="InterPro" id="IPR035965">
    <property type="entry name" value="PAS-like_dom_sf"/>
</dbReference>
<comment type="subcellular location">
    <subcellularLocation>
        <location evidence="2">Cell membrane</location>
        <topology evidence="2">Multi-pass membrane protein</topology>
    </subcellularLocation>
</comment>
<feature type="domain" description="Response regulatory" evidence="18">
    <location>
        <begin position="909"/>
        <end position="1027"/>
    </location>
</feature>
<dbReference type="SUPFAM" id="SSF52172">
    <property type="entry name" value="CheY-like"/>
    <property type="match status" value="2"/>
</dbReference>
<proteinExistence type="predicted"/>
<keyword evidence="11 16" id="KW-1133">Transmembrane helix</keyword>
<keyword evidence="6" id="KW-0808">Transferase</keyword>
<dbReference type="InterPro" id="IPR036890">
    <property type="entry name" value="HATPase_C_sf"/>
</dbReference>
<feature type="modified residue" description="4-aspartylphosphate" evidence="15">
    <location>
        <position position="960"/>
    </location>
</feature>
<keyword evidence="9" id="KW-0418">Kinase</keyword>
<dbReference type="InterPro" id="IPR008207">
    <property type="entry name" value="Sig_transdc_His_kin_Hpt_dom"/>
</dbReference>
<dbReference type="PROSITE" id="PS50112">
    <property type="entry name" value="PAS"/>
    <property type="match status" value="1"/>
</dbReference>
<keyword evidence="13 16" id="KW-0472">Membrane</keyword>
<dbReference type="InterPro" id="IPR000700">
    <property type="entry name" value="PAS-assoc_C"/>
</dbReference>
<dbReference type="Gene3D" id="3.30.565.10">
    <property type="entry name" value="Histidine kinase-like ATPase, C-terminal domain"/>
    <property type="match status" value="1"/>
</dbReference>
<dbReference type="Pfam" id="PF02518">
    <property type="entry name" value="HATPase_c"/>
    <property type="match status" value="1"/>
</dbReference>
<dbReference type="PROSITE" id="PS50109">
    <property type="entry name" value="HIS_KIN"/>
    <property type="match status" value="1"/>
</dbReference>
<evidence type="ECO:0000256" key="15">
    <source>
        <dbReference type="PROSITE-ProRule" id="PRU00169"/>
    </source>
</evidence>
<keyword evidence="10" id="KW-0067">ATP-binding</keyword>
<dbReference type="PANTHER" id="PTHR45339">
    <property type="entry name" value="HYBRID SIGNAL TRANSDUCTION HISTIDINE KINASE J"/>
    <property type="match status" value="1"/>
</dbReference>
<evidence type="ECO:0000256" key="7">
    <source>
        <dbReference type="ARBA" id="ARBA00022692"/>
    </source>
</evidence>
<dbReference type="InterPro" id="IPR011006">
    <property type="entry name" value="CheY-like_superfamily"/>
</dbReference>
<evidence type="ECO:0000256" key="2">
    <source>
        <dbReference type="ARBA" id="ARBA00004651"/>
    </source>
</evidence>
<feature type="transmembrane region" description="Helical" evidence="16">
    <location>
        <begin position="16"/>
        <end position="34"/>
    </location>
</feature>
<name>A0ABQ6GX44_9GAMM</name>
<keyword evidence="8" id="KW-0547">Nucleotide-binding</keyword>
<reference evidence="22 23" key="1">
    <citation type="submission" date="2023-03" db="EMBL/GenBank/DDBJ databases">
        <title>Draft genome sequence of Thalassotalea insulae KCTC 62186T.</title>
        <authorList>
            <person name="Sawabe T."/>
        </authorList>
    </citation>
    <scope>NUCLEOTIDE SEQUENCE [LARGE SCALE GENOMIC DNA]</scope>
    <source>
        <strain evidence="22 23">KCTC 62186</strain>
    </source>
</reference>
<evidence type="ECO:0000259" key="19">
    <source>
        <dbReference type="PROSITE" id="PS50112"/>
    </source>
</evidence>
<dbReference type="Gene3D" id="3.40.50.2300">
    <property type="match status" value="2"/>
</dbReference>
<keyword evidence="5 15" id="KW-0597">Phosphoprotein</keyword>
<dbReference type="InterPro" id="IPR029151">
    <property type="entry name" value="Sensor-like_sf"/>
</dbReference>
<organism evidence="22 23">
    <name type="scientific">Thalassotalea insulae</name>
    <dbReference type="NCBI Taxonomy" id="2056778"/>
    <lineage>
        <taxon>Bacteria</taxon>
        <taxon>Pseudomonadati</taxon>
        <taxon>Pseudomonadota</taxon>
        <taxon>Gammaproteobacteria</taxon>
        <taxon>Alteromonadales</taxon>
        <taxon>Colwelliaceae</taxon>
        <taxon>Thalassotalea</taxon>
    </lineage>
</organism>
<comment type="catalytic activity">
    <reaction evidence="1">
        <text>ATP + protein L-histidine = ADP + protein N-phospho-L-histidine.</text>
        <dbReference type="EC" id="2.7.13.3"/>
    </reaction>
</comment>
<dbReference type="PANTHER" id="PTHR45339:SF1">
    <property type="entry name" value="HYBRID SIGNAL TRANSDUCTION HISTIDINE KINASE J"/>
    <property type="match status" value="1"/>
</dbReference>
<dbReference type="PRINTS" id="PR00344">
    <property type="entry name" value="BCTRLSENSOR"/>
</dbReference>
<dbReference type="InterPro" id="IPR001789">
    <property type="entry name" value="Sig_transdc_resp-reg_receiver"/>
</dbReference>
<evidence type="ECO:0000259" key="21">
    <source>
        <dbReference type="PROSITE" id="PS50894"/>
    </source>
</evidence>
<dbReference type="PROSITE" id="PS50894">
    <property type="entry name" value="HPT"/>
    <property type="match status" value="1"/>
</dbReference>
<dbReference type="InterPro" id="IPR048760">
    <property type="entry name" value="VP0354-like_sensor_dom"/>
</dbReference>
<dbReference type="Gene3D" id="1.10.287.130">
    <property type="match status" value="1"/>
</dbReference>
<evidence type="ECO:0000256" key="8">
    <source>
        <dbReference type="ARBA" id="ARBA00022741"/>
    </source>
</evidence>
<feature type="modified residue" description="4-aspartylphosphate" evidence="15">
    <location>
        <position position="817"/>
    </location>
</feature>
<dbReference type="InterPro" id="IPR000014">
    <property type="entry name" value="PAS"/>
</dbReference>
<dbReference type="Pfam" id="PF21623">
    <property type="entry name" value="HK_sensor_dom_bact"/>
    <property type="match status" value="1"/>
</dbReference>
<keyword evidence="4" id="KW-1003">Cell membrane</keyword>
<dbReference type="Gene3D" id="3.30.450.20">
    <property type="entry name" value="PAS domain"/>
    <property type="match status" value="2"/>
</dbReference>
<dbReference type="RefSeq" id="WP_284245695.1">
    <property type="nucleotide sequence ID" value="NZ_BSST01000001.1"/>
</dbReference>
<dbReference type="SMART" id="SM00448">
    <property type="entry name" value="REC"/>
    <property type="match status" value="2"/>
</dbReference>
<dbReference type="NCBIfam" id="TIGR00229">
    <property type="entry name" value="sensory_box"/>
    <property type="match status" value="1"/>
</dbReference>
<evidence type="ECO:0000256" key="14">
    <source>
        <dbReference type="PROSITE-ProRule" id="PRU00110"/>
    </source>
</evidence>
<evidence type="ECO:0000256" key="12">
    <source>
        <dbReference type="ARBA" id="ARBA00023012"/>
    </source>
</evidence>
<evidence type="ECO:0000256" key="5">
    <source>
        <dbReference type="ARBA" id="ARBA00022553"/>
    </source>
</evidence>
<dbReference type="InterPro" id="IPR003594">
    <property type="entry name" value="HATPase_dom"/>
</dbReference>
<dbReference type="SMART" id="SM00091">
    <property type="entry name" value="PAS"/>
    <property type="match status" value="1"/>
</dbReference>
<dbReference type="SUPFAM" id="SSF47384">
    <property type="entry name" value="Homodimeric domain of signal transducing histidine kinase"/>
    <property type="match status" value="1"/>
</dbReference>
<dbReference type="EC" id="2.7.13.3" evidence="3"/>
<evidence type="ECO:0000256" key="13">
    <source>
        <dbReference type="ARBA" id="ARBA00023136"/>
    </source>
</evidence>
<keyword evidence="7 16" id="KW-0812">Transmembrane</keyword>
<feature type="modified residue" description="Phosphohistidine" evidence="14">
    <location>
        <position position="1128"/>
    </location>
</feature>
<evidence type="ECO:0000256" key="3">
    <source>
        <dbReference type="ARBA" id="ARBA00012438"/>
    </source>
</evidence>
<dbReference type="SMART" id="SM00388">
    <property type="entry name" value="HisKA"/>
    <property type="match status" value="1"/>
</dbReference>
<evidence type="ECO:0000313" key="23">
    <source>
        <dbReference type="Proteomes" id="UP001157186"/>
    </source>
</evidence>
<dbReference type="InterPro" id="IPR036641">
    <property type="entry name" value="HPT_dom_sf"/>
</dbReference>
<evidence type="ECO:0000259" key="18">
    <source>
        <dbReference type="PROSITE" id="PS50110"/>
    </source>
</evidence>
<dbReference type="CDD" id="cd16922">
    <property type="entry name" value="HATPase_EvgS-ArcB-TorS-like"/>
    <property type="match status" value="1"/>
</dbReference>
<dbReference type="PROSITE" id="PS50113">
    <property type="entry name" value="PAC"/>
    <property type="match status" value="1"/>
</dbReference>
<dbReference type="SUPFAM" id="SSF55874">
    <property type="entry name" value="ATPase domain of HSP90 chaperone/DNA topoisomerase II/histidine kinase"/>
    <property type="match status" value="1"/>
</dbReference>
<evidence type="ECO:0000256" key="1">
    <source>
        <dbReference type="ARBA" id="ARBA00000085"/>
    </source>
</evidence>
<evidence type="ECO:0000256" key="6">
    <source>
        <dbReference type="ARBA" id="ARBA00022679"/>
    </source>
</evidence>
<dbReference type="InterPro" id="IPR013767">
    <property type="entry name" value="PAS_fold"/>
</dbReference>
<dbReference type="InterPro" id="IPR005467">
    <property type="entry name" value="His_kinase_dom"/>
</dbReference>
<feature type="transmembrane region" description="Helical" evidence="16">
    <location>
        <begin position="333"/>
        <end position="356"/>
    </location>
</feature>
<dbReference type="SUPFAM" id="SSF103190">
    <property type="entry name" value="Sensory domain-like"/>
    <property type="match status" value="1"/>
</dbReference>
<evidence type="ECO:0000256" key="4">
    <source>
        <dbReference type="ARBA" id="ARBA00022475"/>
    </source>
</evidence>
<dbReference type="CDD" id="cd00088">
    <property type="entry name" value="HPT"/>
    <property type="match status" value="1"/>
</dbReference>
<feature type="domain" description="PAS" evidence="19">
    <location>
        <begin position="365"/>
        <end position="436"/>
    </location>
</feature>
<dbReference type="CDD" id="cd00130">
    <property type="entry name" value="PAS"/>
    <property type="match status" value="1"/>
</dbReference>
<dbReference type="Gene3D" id="1.20.120.160">
    <property type="entry name" value="HPT domain"/>
    <property type="match status" value="1"/>
</dbReference>
<dbReference type="CDD" id="cd17546">
    <property type="entry name" value="REC_hyHK_CKI1_RcsC-like"/>
    <property type="match status" value="1"/>
</dbReference>
<evidence type="ECO:0000256" key="16">
    <source>
        <dbReference type="SAM" id="Phobius"/>
    </source>
</evidence>
<dbReference type="Pfam" id="PF00989">
    <property type="entry name" value="PAS"/>
    <property type="match status" value="1"/>
</dbReference>
<protein>
    <recommendedName>
        <fullName evidence="3">histidine kinase</fullName>
        <ecNumber evidence="3">2.7.13.3</ecNumber>
    </recommendedName>
</protein>
<accession>A0ABQ6GX44</accession>
<feature type="domain" description="Response regulatory" evidence="18">
    <location>
        <begin position="765"/>
        <end position="885"/>
    </location>
</feature>
<dbReference type="EMBL" id="BSST01000001">
    <property type="protein sequence ID" value="GLX79764.1"/>
    <property type="molecule type" value="Genomic_DNA"/>
</dbReference>
<evidence type="ECO:0000313" key="22">
    <source>
        <dbReference type="EMBL" id="GLX79764.1"/>
    </source>
</evidence>
<feature type="domain" description="PAC" evidence="20">
    <location>
        <begin position="439"/>
        <end position="491"/>
    </location>
</feature>
<sequence length="1198" mass="133488">MSTKASSQFFAIRRPFLYAIITTVVIGVAFAFYVNSDIRRDVFNELEHEIAENLSLRQDALTRQLANWQHQVRFLHSTPPVQGIVRAYENGRIDPYDGTTYELWRSRLQIIFKGYIEHDPNITQIRYIFAPEQGREIVRVHRKYGVIRVVPDSELQRKSDKKYYTESAQLSPDALYLSTINLNREYGKVEYPHIKTIRIAKAIFNNQGEFSGILIVNYNAEVLLGQLRHNLSNDYQTYLLNSIGEFIIGPAPELEFSADLGQQHSWQKYFVLAEEQPSSAKLATLYSTLANEKIYYQEHNIFLGNTEPHEFLTLIVAAQQSAIEQEISARTTLAYTSILFSVFIISLILLAADIYVRKKLMLLEAKSEYEAIIRNSNDAIVGMDISGKVKSWNTSAEHTFGYTQGYVTGKSIFELIIPSESSILTAQTLKAIFQGGVVEPFDFKAKTHCGKLIDVSINLSPIVSNKNQVTGVAGIFRDITQQKQIESQIIELNNSLEHQVQERTAELEQAKDKAIAASNAKSEFVANISHEIRTPMNAILGLAYLLKEQDLPQATLTMVKKIHHAGTSLLGIINDLLDFSKIEASRLTLENIPFQLSDVIDNLANIMSSSVGNKSVEVIVSAPPKDAEFLMGDPLRLGQVLINLVGNALKFTERGEVAFSVKLIEKIADDSQVKLRFSVRDTGVGIPKDKQKQIFSAFSQADSTTTRHFGGTGLGLAISKKLVTLMGGELNLTSEPGKGSEFYFELVFEVSDPQKSSVPEMMHQRVLIAEDNSTTRASVMDICSSLGWYAEDTDSAKTAIQLIRDNQDDPFDILLLDYHLHKCDGLSVIRAIKQEFANLDITIILLVAPNCRDTVYNEHTDQLVDLVLTKPVTTSSLYDVIIEAKNVQGQIQSSANLAKNSKNRLSAVQILVVDDSAINREVAQSILAGEGAIVETAEDGAQALTQIKQRSQPFDVILMDIQMPVMDGYQATKEIRALPVYNTTPIIALSAGAFKSQQDAADEAGMNAFVSKPFEVNKLVEEILRFRQASQTSLEHSPTTQGIGNDNANLDKVQCMEQSVIPERLTSETSILESKPLIDVNDALSRWQNPDIYQQQLTLFLQVHREDPQLLTEAFKQVNFQQAREIAHKLKGSAGTLSLIALADIAEVLEMSAYQKNNAVEALLLKFSTTMGLSVKAINNYIEQGNMINNGYSPDKNC</sequence>
<comment type="caution">
    <text evidence="22">The sequence shown here is derived from an EMBL/GenBank/DDBJ whole genome shotgun (WGS) entry which is preliminary data.</text>
</comment>
<dbReference type="InterPro" id="IPR003661">
    <property type="entry name" value="HisK_dim/P_dom"/>
</dbReference>
<dbReference type="InterPro" id="IPR004358">
    <property type="entry name" value="Sig_transdc_His_kin-like_C"/>
</dbReference>
<dbReference type="SUPFAM" id="SSF55785">
    <property type="entry name" value="PYP-like sensor domain (PAS domain)"/>
    <property type="match status" value="1"/>
</dbReference>